<name>A0A2R7Y7L0_9CREN</name>
<evidence type="ECO:0000256" key="6">
    <source>
        <dbReference type="ARBA" id="ARBA00022692"/>
    </source>
</evidence>
<keyword evidence="4 14" id="KW-0813">Transport</keyword>
<dbReference type="GO" id="GO:0005886">
    <property type="term" value="C:plasma membrane"/>
    <property type="evidence" value="ECO:0007669"/>
    <property type="project" value="UniProtKB-SubCell"/>
</dbReference>
<evidence type="ECO:0000256" key="2">
    <source>
        <dbReference type="ARBA" id="ARBA00006103"/>
    </source>
</evidence>
<keyword evidence="10 14" id="KW-0472">Membrane</keyword>
<evidence type="ECO:0000256" key="9">
    <source>
        <dbReference type="ARBA" id="ARBA00023010"/>
    </source>
</evidence>
<comment type="similarity">
    <text evidence="2 14">Belongs to the SEC61-beta family.</text>
</comment>
<sequence>MSSRRKRREVGPASGAGLVRFFEEVESKVGIKPYTIIWLSIAFATSVIILTYLTPYIIGKP</sequence>
<feature type="topological domain" description="Cytoplasmic" evidence="14">
    <location>
        <begin position="1"/>
        <end position="32"/>
    </location>
</feature>
<feature type="transmembrane region" description="Helical" evidence="15">
    <location>
        <begin position="36"/>
        <end position="58"/>
    </location>
</feature>
<keyword evidence="6 14" id="KW-0812">Transmembrane</keyword>
<evidence type="ECO:0000256" key="8">
    <source>
        <dbReference type="ARBA" id="ARBA00022989"/>
    </source>
</evidence>
<accession>A0A2R7Y7L0</accession>
<keyword evidence="8 14" id="KW-1133">Transmembrane helix</keyword>
<evidence type="ECO:0000256" key="12">
    <source>
        <dbReference type="ARBA" id="ARBA00025929"/>
    </source>
</evidence>
<reference evidence="16 17" key="1">
    <citation type="journal article" date="2018" name="Syst. Appl. Microbiol.">
        <title>A new symbiotic nanoarchaeote (Candidatus Nanoclepta minutus) and its host (Zestosphaera tikiterensis gen. nov., sp. nov.) from a New Zealand hot spring.</title>
        <authorList>
            <person name="St John E."/>
            <person name="Liu Y."/>
            <person name="Podar M."/>
            <person name="Stott M.B."/>
            <person name="Meneghin J."/>
            <person name="Chen Z."/>
            <person name="Lagutin K."/>
            <person name="Mitchell K."/>
            <person name="Reysenbach A.L."/>
        </authorList>
    </citation>
    <scope>NUCLEOTIDE SEQUENCE [LARGE SCALE GENOMIC DNA]</scope>
    <source>
        <strain evidence="16">NZ3</strain>
    </source>
</reference>
<evidence type="ECO:0000256" key="5">
    <source>
        <dbReference type="ARBA" id="ARBA00022475"/>
    </source>
</evidence>
<dbReference type="AlphaFoldDB" id="A0A2R7Y7L0"/>
<evidence type="ECO:0000256" key="11">
    <source>
        <dbReference type="ARBA" id="ARBA00025485"/>
    </source>
</evidence>
<keyword evidence="7 14" id="KW-0653">Protein transport</keyword>
<comment type="subunit">
    <text evidence="12 14">Component of the protein translocase complex. Heterotrimer consisting of alpha (SecY), beta (SecG) and gamma (SecE) subunits. Can form oligomers of the heterotrimer.</text>
</comment>
<proteinExistence type="inferred from homology"/>
<evidence type="ECO:0000256" key="14">
    <source>
        <dbReference type="HAMAP-Rule" id="MF_00751"/>
    </source>
</evidence>
<evidence type="ECO:0000256" key="7">
    <source>
        <dbReference type="ARBA" id="ARBA00022927"/>
    </source>
</evidence>
<comment type="subcellular location">
    <subcellularLocation>
        <location evidence="1 14">Cell membrane</location>
        <topology evidence="1 14">Single-pass membrane protein</topology>
    </subcellularLocation>
</comment>
<comment type="function">
    <text evidence="11 14">Involved in protein export. The function of the beta subunit is unknown, but it may be involved in stabilization of the trimeric complex.</text>
</comment>
<gene>
    <name evidence="14" type="primary">secG</name>
    <name evidence="16" type="ORF">B7O98_05290</name>
</gene>
<dbReference type="InterPro" id="IPR023531">
    <property type="entry name" value="Preprot_translocase_SecG"/>
</dbReference>
<evidence type="ECO:0000313" key="17">
    <source>
        <dbReference type="Proteomes" id="UP000244093"/>
    </source>
</evidence>
<evidence type="ECO:0000256" key="3">
    <source>
        <dbReference type="ARBA" id="ARBA00014522"/>
    </source>
</evidence>
<organism evidence="16 17">
    <name type="scientific">Zestosphaera tikiterensis</name>
    <dbReference type="NCBI Taxonomy" id="1973259"/>
    <lineage>
        <taxon>Archaea</taxon>
        <taxon>Thermoproteota</taxon>
        <taxon>Thermoprotei</taxon>
        <taxon>Desulfurococcales</taxon>
        <taxon>Desulfurococcaceae</taxon>
        <taxon>Zestosphaera</taxon>
    </lineage>
</organism>
<keyword evidence="9 14" id="KW-0811">Translocation</keyword>
<evidence type="ECO:0000256" key="15">
    <source>
        <dbReference type="SAM" id="Phobius"/>
    </source>
</evidence>
<dbReference type="NCBIfam" id="NF002318">
    <property type="entry name" value="PRK01253.1"/>
    <property type="match status" value="1"/>
</dbReference>
<dbReference type="Proteomes" id="UP000244093">
    <property type="component" value="Unassembled WGS sequence"/>
</dbReference>
<dbReference type="InterPro" id="IPR016482">
    <property type="entry name" value="SecG/Sec61-beta/Sbh"/>
</dbReference>
<dbReference type="Pfam" id="PF03911">
    <property type="entry name" value="Sec61_beta"/>
    <property type="match status" value="1"/>
</dbReference>
<dbReference type="EMBL" id="NBVN01000003">
    <property type="protein sequence ID" value="PUA32852.1"/>
    <property type="molecule type" value="Genomic_DNA"/>
</dbReference>
<dbReference type="HAMAP" id="MF_00751">
    <property type="entry name" value="SecG"/>
    <property type="match status" value="1"/>
</dbReference>
<evidence type="ECO:0000256" key="4">
    <source>
        <dbReference type="ARBA" id="ARBA00022448"/>
    </source>
</evidence>
<evidence type="ECO:0000256" key="10">
    <source>
        <dbReference type="ARBA" id="ARBA00023136"/>
    </source>
</evidence>
<evidence type="ECO:0000313" key="16">
    <source>
        <dbReference type="EMBL" id="PUA32852.1"/>
    </source>
</evidence>
<evidence type="ECO:0000256" key="1">
    <source>
        <dbReference type="ARBA" id="ARBA00004162"/>
    </source>
</evidence>
<dbReference type="GO" id="GO:0015031">
    <property type="term" value="P:protein transport"/>
    <property type="evidence" value="ECO:0007669"/>
    <property type="project" value="UniProtKB-UniRule"/>
</dbReference>
<comment type="caution">
    <text evidence="16">The sequence shown here is derived from an EMBL/GenBank/DDBJ whole genome shotgun (WGS) entry which is preliminary data.</text>
</comment>
<evidence type="ECO:0000256" key="13">
    <source>
        <dbReference type="ARBA" id="ARBA00031868"/>
    </source>
</evidence>
<protein>
    <recommendedName>
        <fullName evidence="3 14">Preprotein translocase subunit SecG</fullName>
    </recommendedName>
    <alternativeName>
        <fullName evidence="13 14">Protein transport protein Sec61 subunit beta homolog</fullName>
    </alternativeName>
</protein>
<keyword evidence="5 14" id="KW-1003">Cell membrane</keyword>